<dbReference type="InterPro" id="IPR001610">
    <property type="entry name" value="PAC"/>
</dbReference>
<dbReference type="Pfam" id="PF00990">
    <property type="entry name" value="GGDEF"/>
    <property type="match status" value="1"/>
</dbReference>
<evidence type="ECO:0000259" key="4">
    <source>
        <dbReference type="PROSITE" id="PS50887"/>
    </source>
</evidence>
<dbReference type="PROSITE" id="PS50112">
    <property type="entry name" value="PAS"/>
    <property type="match status" value="1"/>
</dbReference>
<dbReference type="SMART" id="SM00091">
    <property type="entry name" value="PAS"/>
    <property type="match status" value="3"/>
</dbReference>
<dbReference type="Pfam" id="PF00989">
    <property type="entry name" value="PAS"/>
    <property type="match status" value="1"/>
</dbReference>
<dbReference type="Pfam" id="PF08447">
    <property type="entry name" value="PAS_3"/>
    <property type="match status" value="1"/>
</dbReference>
<reference evidence="5" key="1">
    <citation type="submission" date="2017-08" db="EMBL/GenBank/DDBJ databases">
        <authorList>
            <person name="Imhoff J.F."/>
            <person name="Rahn T."/>
            <person name="Kuenzel S."/>
            <person name="Neulinger S.C."/>
        </authorList>
    </citation>
    <scope>NUCLEOTIDE SEQUENCE</scope>
    <source>
        <strain evidence="5">DSM 11080</strain>
    </source>
</reference>
<dbReference type="InterPro" id="IPR000700">
    <property type="entry name" value="PAS-assoc_C"/>
</dbReference>
<dbReference type="InterPro" id="IPR000160">
    <property type="entry name" value="GGDEF_dom"/>
</dbReference>
<comment type="cofactor">
    <cofactor evidence="1">
        <name>Mg(2+)</name>
        <dbReference type="ChEBI" id="CHEBI:18420"/>
    </cofactor>
</comment>
<dbReference type="EMBL" id="NRSJ01000038">
    <property type="protein sequence ID" value="MBK1706300.1"/>
    <property type="molecule type" value="Genomic_DNA"/>
</dbReference>
<dbReference type="Gene3D" id="3.30.70.270">
    <property type="match status" value="1"/>
</dbReference>
<dbReference type="PROSITE" id="PS50887">
    <property type="entry name" value="GGDEF"/>
    <property type="match status" value="1"/>
</dbReference>
<dbReference type="InterPro" id="IPR013655">
    <property type="entry name" value="PAS_fold_3"/>
</dbReference>
<dbReference type="PROSITE" id="PS50113">
    <property type="entry name" value="PAC"/>
    <property type="match status" value="2"/>
</dbReference>
<dbReference type="NCBIfam" id="TIGR00229">
    <property type="entry name" value="sensory_box"/>
    <property type="match status" value="3"/>
</dbReference>
<gene>
    <name evidence="5" type="ORF">CKO40_17540</name>
</gene>
<evidence type="ECO:0000256" key="1">
    <source>
        <dbReference type="ARBA" id="ARBA00001946"/>
    </source>
</evidence>
<dbReference type="CDD" id="cd00130">
    <property type="entry name" value="PAS"/>
    <property type="match status" value="2"/>
</dbReference>
<reference evidence="5" key="2">
    <citation type="journal article" date="2020" name="Microorganisms">
        <title>Osmotic Adaptation and Compatible Solute Biosynthesis of Phototrophic Bacteria as Revealed from Genome Analyses.</title>
        <authorList>
            <person name="Imhoff J.F."/>
            <person name="Rahn T."/>
            <person name="Kunzel S."/>
            <person name="Keller A."/>
            <person name="Neulinger S.C."/>
        </authorList>
    </citation>
    <scope>NUCLEOTIDE SEQUENCE</scope>
    <source>
        <strain evidence="5">DSM 11080</strain>
    </source>
</reference>
<dbReference type="Gene3D" id="3.30.450.20">
    <property type="entry name" value="PAS domain"/>
    <property type="match status" value="3"/>
</dbReference>
<dbReference type="CDD" id="cd01949">
    <property type="entry name" value="GGDEF"/>
    <property type="match status" value="1"/>
</dbReference>
<dbReference type="NCBIfam" id="TIGR00254">
    <property type="entry name" value="GGDEF"/>
    <property type="match status" value="1"/>
</dbReference>
<dbReference type="SUPFAM" id="SSF55073">
    <property type="entry name" value="Nucleotide cyclase"/>
    <property type="match status" value="1"/>
</dbReference>
<feature type="domain" description="GGDEF" evidence="4">
    <location>
        <begin position="439"/>
        <end position="573"/>
    </location>
</feature>
<dbReference type="SMART" id="SM00086">
    <property type="entry name" value="PAC"/>
    <property type="match status" value="2"/>
</dbReference>
<comment type="caution">
    <text evidence="5">The sequence shown here is derived from an EMBL/GenBank/DDBJ whole genome shotgun (WGS) entry which is preliminary data.</text>
</comment>
<keyword evidence="6" id="KW-1185">Reference proteome</keyword>
<dbReference type="GO" id="GO:0003824">
    <property type="term" value="F:catalytic activity"/>
    <property type="evidence" value="ECO:0007669"/>
    <property type="project" value="UniProtKB-ARBA"/>
</dbReference>
<proteinExistence type="predicted"/>
<evidence type="ECO:0000259" key="2">
    <source>
        <dbReference type="PROSITE" id="PS50112"/>
    </source>
</evidence>
<dbReference type="InterPro" id="IPR043128">
    <property type="entry name" value="Rev_trsase/Diguanyl_cyclase"/>
</dbReference>
<evidence type="ECO:0000313" key="5">
    <source>
        <dbReference type="EMBL" id="MBK1706300.1"/>
    </source>
</evidence>
<dbReference type="InterPro" id="IPR013767">
    <property type="entry name" value="PAS_fold"/>
</dbReference>
<dbReference type="InterPro" id="IPR000014">
    <property type="entry name" value="PAS"/>
</dbReference>
<dbReference type="SMART" id="SM00267">
    <property type="entry name" value="GGDEF"/>
    <property type="match status" value="1"/>
</dbReference>
<feature type="domain" description="PAC" evidence="3">
    <location>
        <begin position="228"/>
        <end position="280"/>
    </location>
</feature>
<sequence length="588" mass="65391">MEAGMVGHTAALGQAALGQATGRSPAPPDAILGRLPGVVYQFKVCADGTWQFCYLSPGAETLFEVPVEEAYADHNALTRCLLPEDRAAHQALVEQASRERTPRDHEYQIRTPSGRVKWVHIQADPMPEPDGSVLWNGLITDITEHREGMRRIQHDRDRYKAIVEALPDLVCRSLPDGTLTYVNQAYCDYFGRGRDRLLGRNFMALIPEDEHAFVTESLKECHAGHPVKTYGHRVRRGDGEVRWVQWTDQAVLDQRGLVVELQCVGRDVTAQRRAEAALRASEHRFRQLFNAMQSGFALHDLVFDACGRPCDYRFLSVNPAFERLTGLNASALIGCTARAVLPDLEPVWIDTYAQVAMSGQSADFEQYTKALDKTFEVHAYCPQPGQFACIFLDISTRKRLEATLLEQATKDDLTGLANRRAFISRLEEELARLKRSSGREAAVLMIDLDHFKQINDSFGHHQGDVVLRHCAMLMRAALRRSDQVGRIGGEEFVILLPETDQAAARLFAERLRATIEQTPVEPPQGPPIKATISVGVTALRSVDTTIDTALARADAALYRAKRGGRNRVAMAEVSQTSQAETPDATIGR</sequence>
<evidence type="ECO:0008006" key="7">
    <source>
        <dbReference type="Google" id="ProtNLM"/>
    </source>
</evidence>
<feature type="domain" description="PAC" evidence="3">
    <location>
        <begin position="103"/>
        <end position="154"/>
    </location>
</feature>
<dbReference type="AlphaFoldDB" id="A0AAJ0U7L5"/>
<evidence type="ECO:0000313" key="6">
    <source>
        <dbReference type="Proteomes" id="UP001296776"/>
    </source>
</evidence>
<dbReference type="InterPro" id="IPR052155">
    <property type="entry name" value="Biofilm_reg_signaling"/>
</dbReference>
<dbReference type="FunFam" id="3.30.70.270:FF:000001">
    <property type="entry name" value="Diguanylate cyclase domain protein"/>
    <property type="match status" value="1"/>
</dbReference>
<protein>
    <recommendedName>
        <fullName evidence="7">Diguanylate cyclase</fullName>
    </recommendedName>
</protein>
<dbReference type="Pfam" id="PF13188">
    <property type="entry name" value="PAS_8"/>
    <property type="match status" value="1"/>
</dbReference>
<dbReference type="InterPro" id="IPR029787">
    <property type="entry name" value="Nucleotide_cyclase"/>
</dbReference>
<dbReference type="InterPro" id="IPR035965">
    <property type="entry name" value="PAS-like_dom_sf"/>
</dbReference>
<name>A0AAJ0U7L5_9GAMM</name>
<dbReference type="SUPFAM" id="SSF55785">
    <property type="entry name" value="PYP-like sensor domain (PAS domain)"/>
    <property type="match status" value="3"/>
</dbReference>
<dbReference type="Proteomes" id="UP001296776">
    <property type="component" value="Unassembled WGS sequence"/>
</dbReference>
<feature type="domain" description="PAS" evidence="2">
    <location>
        <begin position="155"/>
        <end position="225"/>
    </location>
</feature>
<evidence type="ECO:0000259" key="3">
    <source>
        <dbReference type="PROSITE" id="PS50113"/>
    </source>
</evidence>
<dbReference type="PANTHER" id="PTHR44757:SF2">
    <property type="entry name" value="BIOFILM ARCHITECTURE MAINTENANCE PROTEIN MBAA"/>
    <property type="match status" value="1"/>
</dbReference>
<dbReference type="PANTHER" id="PTHR44757">
    <property type="entry name" value="DIGUANYLATE CYCLASE DGCP"/>
    <property type="match status" value="1"/>
</dbReference>
<dbReference type="GO" id="GO:0006355">
    <property type="term" value="P:regulation of DNA-templated transcription"/>
    <property type="evidence" value="ECO:0007669"/>
    <property type="project" value="InterPro"/>
</dbReference>
<organism evidence="5 6">
    <name type="scientific">Halochromatium glycolicum</name>
    <dbReference type="NCBI Taxonomy" id="85075"/>
    <lineage>
        <taxon>Bacteria</taxon>
        <taxon>Pseudomonadati</taxon>
        <taxon>Pseudomonadota</taxon>
        <taxon>Gammaproteobacteria</taxon>
        <taxon>Chromatiales</taxon>
        <taxon>Chromatiaceae</taxon>
        <taxon>Halochromatium</taxon>
    </lineage>
</organism>
<accession>A0AAJ0U7L5</accession>